<dbReference type="GO" id="GO:0005525">
    <property type="term" value="F:GTP binding"/>
    <property type="evidence" value="ECO:0007669"/>
    <property type="project" value="UniProtKB-KW"/>
</dbReference>
<dbReference type="InterPro" id="IPR012340">
    <property type="entry name" value="NA-bd_OB-fold"/>
</dbReference>
<dbReference type="GO" id="GO:0004484">
    <property type="term" value="F:mRNA guanylyltransferase activity"/>
    <property type="evidence" value="ECO:0007669"/>
    <property type="project" value="UniProtKB-EC"/>
</dbReference>
<dbReference type="PANTHER" id="PTHR10367">
    <property type="entry name" value="MRNA-CAPPING ENZYME"/>
    <property type="match status" value="1"/>
</dbReference>
<evidence type="ECO:0000256" key="7">
    <source>
        <dbReference type="ARBA" id="ARBA00022695"/>
    </source>
</evidence>
<evidence type="ECO:0000256" key="14">
    <source>
        <dbReference type="ARBA" id="ARBA00044624"/>
    </source>
</evidence>
<evidence type="ECO:0000256" key="4">
    <source>
        <dbReference type="ARBA" id="ARBA00019171"/>
    </source>
</evidence>
<dbReference type="InterPro" id="IPR051029">
    <property type="entry name" value="mRNA_Capping_Enz/RNA_Phosphat"/>
</dbReference>
<dbReference type="InterPro" id="IPR017075">
    <property type="entry name" value="mRNA_cap_enzyme_alpha"/>
</dbReference>
<evidence type="ECO:0000256" key="2">
    <source>
        <dbReference type="ARBA" id="ARBA00010237"/>
    </source>
</evidence>
<gene>
    <name evidence="21" type="ORF">SPOG_04689</name>
</gene>
<evidence type="ECO:0000256" key="11">
    <source>
        <dbReference type="ARBA" id="ARBA00023242"/>
    </source>
</evidence>
<evidence type="ECO:0000256" key="15">
    <source>
        <dbReference type="ARBA" id="ARBA00047082"/>
    </source>
</evidence>
<name>S9W320_SCHCR</name>
<evidence type="ECO:0000256" key="6">
    <source>
        <dbReference type="ARBA" id="ARBA00022679"/>
    </source>
</evidence>
<keyword evidence="7 16" id="KW-0548">Nucleotidyltransferase</keyword>
<dbReference type="Pfam" id="PF01331">
    <property type="entry name" value="mRNA_cap_enzyme"/>
    <property type="match status" value="1"/>
</dbReference>
<dbReference type="Gene3D" id="3.30.470.30">
    <property type="entry name" value="DNA ligase/mRNA capping enzyme"/>
    <property type="match status" value="1"/>
</dbReference>
<feature type="domain" description="mRNA capping enzyme C-terminal" evidence="20">
    <location>
        <begin position="247"/>
        <end position="358"/>
    </location>
</feature>
<keyword evidence="10 16" id="KW-0342">GTP-binding</keyword>
<dbReference type="OrthoDB" id="200924at2759"/>
<evidence type="ECO:0000259" key="19">
    <source>
        <dbReference type="Pfam" id="PF01331"/>
    </source>
</evidence>
<dbReference type="SUPFAM" id="SSF56091">
    <property type="entry name" value="DNA ligase/mRNA capping enzyme, catalytic domain"/>
    <property type="match status" value="1"/>
</dbReference>
<dbReference type="InterPro" id="IPR001339">
    <property type="entry name" value="mRNA_cap_enzyme_adenylation"/>
</dbReference>
<dbReference type="RefSeq" id="XP_013022834.1">
    <property type="nucleotide sequence ID" value="XM_013167380.1"/>
</dbReference>
<dbReference type="OMA" id="KDYYVCE"/>
<dbReference type="HOGENOM" id="CLU_021710_0_2_1"/>
<dbReference type="GO" id="GO:0031533">
    <property type="term" value="C:mRNA capping enzyme complex"/>
    <property type="evidence" value="ECO:0007669"/>
    <property type="project" value="InterPro"/>
</dbReference>
<feature type="region of interest" description="Disordered" evidence="18">
    <location>
        <begin position="367"/>
        <end position="412"/>
    </location>
</feature>
<dbReference type="FunFam" id="3.30.470.30:FF:000011">
    <property type="entry name" value="mRNA-capping enzyme subunit alpha"/>
    <property type="match status" value="1"/>
</dbReference>
<accession>S9W320</accession>
<dbReference type="STRING" id="653667.S9W320"/>
<evidence type="ECO:0000313" key="21">
    <source>
        <dbReference type="EMBL" id="EPY52959.1"/>
    </source>
</evidence>
<comment type="catalytic activity">
    <reaction evidence="14">
        <text>a 5'-end diphospho-ribonucleoside in mRNA + GTP + H(+) = a 5'-end (5'-triphosphoguanosine)-ribonucleoside in mRNA + diphosphate</text>
        <dbReference type="Rhea" id="RHEA:67012"/>
        <dbReference type="Rhea" id="RHEA-COMP:17165"/>
        <dbReference type="Rhea" id="RHEA-COMP:17166"/>
        <dbReference type="ChEBI" id="CHEBI:15378"/>
        <dbReference type="ChEBI" id="CHEBI:33019"/>
        <dbReference type="ChEBI" id="CHEBI:37565"/>
        <dbReference type="ChEBI" id="CHEBI:167616"/>
        <dbReference type="ChEBI" id="CHEBI:167617"/>
        <dbReference type="EC" id="2.7.7.50"/>
    </reaction>
    <physiologicalReaction direction="left-to-right" evidence="14">
        <dbReference type="Rhea" id="RHEA:67013"/>
    </physiologicalReaction>
</comment>
<keyword evidence="22" id="KW-1185">Reference proteome</keyword>
<feature type="domain" description="mRNA capping enzyme adenylation" evidence="19">
    <location>
        <begin position="45"/>
        <end position="242"/>
    </location>
</feature>
<dbReference type="SUPFAM" id="SSF50249">
    <property type="entry name" value="Nucleic acid-binding proteins"/>
    <property type="match status" value="1"/>
</dbReference>
<keyword evidence="11 16" id="KW-0539">Nucleus</keyword>
<dbReference type="GO" id="GO:0005524">
    <property type="term" value="F:ATP binding"/>
    <property type="evidence" value="ECO:0007669"/>
    <property type="project" value="InterPro"/>
</dbReference>
<evidence type="ECO:0000256" key="12">
    <source>
        <dbReference type="ARBA" id="ARBA00029909"/>
    </source>
</evidence>
<feature type="compositionally biased region" description="Basic and acidic residues" evidence="18">
    <location>
        <begin position="377"/>
        <end position="401"/>
    </location>
</feature>
<organism evidence="21 22">
    <name type="scientific">Schizosaccharomyces cryophilus (strain OY26 / ATCC MYA-4695 / CBS 11777 / NBRC 106824 / NRRL Y48691)</name>
    <name type="common">Fission yeast</name>
    <dbReference type="NCBI Taxonomy" id="653667"/>
    <lineage>
        <taxon>Eukaryota</taxon>
        <taxon>Fungi</taxon>
        <taxon>Dikarya</taxon>
        <taxon>Ascomycota</taxon>
        <taxon>Taphrinomycotina</taxon>
        <taxon>Schizosaccharomycetes</taxon>
        <taxon>Schizosaccharomycetales</taxon>
        <taxon>Schizosaccharomycetaceae</taxon>
        <taxon>Schizosaccharomyces</taxon>
    </lineage>
</organism>
<dbReference type="AlphaFoldDB" id="S9W320"/>
<sequence>MPPSNTSDHETPPIPGTLVSRERSQVIRTRLAKLLGTNKAFPGSQPVSFAHKHIQTLKEKDYYVCEKSDGIRFLMYITKDPSRPDKPTVYLIDRKPSYYHISNLIYPIPTDVSGKAMHTETVLDGELILDRFPDGKKQLKFLVFDCLACDGKLYMNRPLDKRIGVFMVNIIIPLQQFMRKFPKSVSTFPFLTEGKKMERSYGIEMLFRDIIPSLHHGNDGLIFTCVETPYITGTDVNLLKWKPKTINTLDFMLRLEFIEVDEQGNVDFDAKPQFQLGVFHGRNSYSYFADMYVDEEEWEKLKSYNTPLQDRIIECSLDEENRWRFLRFRDDKSEANHISTVESVLKSIEDAVSEEDLLREAYAIKQAYNQRHPKPPNNDKKRKADEDAVQDEKVKSERKETASGLKQNFHQD</sequence>
<dbReference type="GO" id="GO:0099122">
    <property type="term" value="F:RNA polymerase II C-terminal domain binding"/>
    <property type="evidence" value="ECO:0007669"/>
    <property type="project" value="EnsemblFungi"/>
</dbReference>
<evidence type="ECO:0000259" key="20">
    <source>
        <dbReference type="Pfam" id="PF03919"/>
    </source>
</evidence>
<evidence type="ECO:0000256" key="3">
    <source>
        <dbReference type="ARBA" id="ARBA00012475"/>
    </source>
</evidence>
<dbReference type="InterPro" id="IPR013846">
    <property type="entry name" value="mRNA_cap_enzyme_C"/>
</dbReference>
<proteinExistence type="inferred from homology"/>
<dbReference type="EC" id="2.7.7.50" evidence="3 16"/>
<evidence type="ECO:0000256" key="10">
    <source>
        <dbReference type="ARBA" id="ARBA00023134"/>
    </source>
</evidence>
<dbReference type="Pfam" id="PF03919">
    <property type="entry name" value="mRNA_cap_C"/>
    <property type="match status" value="1"/>
</dbReference>
<dbReference type="Gene3D" id="2.40.50.140">
    <property type="entry name" value="Nucleic acid-binding proteins"/>
    <property type="match status" value="1"/>
</dbReference>
<dbReference type="GeneID" id="25039002"/>
<evidence type="ECO:0000313" key="22">
    <source>
        <dbReference type="Proteomes" id="UP000015464"/>
    </source>
</evidence>
<dbReference type="Proteomes" id="UP000015464">
    <property type="component" value="Unassembled WGS sequence"/>
</dbReference>
<dbReference type="GO" id="GO:0006370">
    <property type="term" value="P:7-methylguanosine mRNA capping"/>
    <property type="evidence" value="ECO:0007669"/>
    <property type="project" value="UniProtKB-KW"/>
</dbReference>
<comment type="similarity">
    <text evidence="2 16">Belongs to the eukaryotic GTase family.</text>
</comment>
<keyword evidence="9 16" id="KW-0506">mRNA capping</keyword>
<keyword evidence="6 16" id="KW-0808">Transferase</keyword>
<keyword evidence="5 16" id="KW-0507">mRNA processing</keyword>
<dbReference type="PIRSF" id="PIRSF036959">
    <property type="entry name" value="mRNA_cap_alpha"/>
    <property type="match status" value="1"/>
</dbReference>
<evidence type="ECO:0000256" key="1">
    <source>
        <dbReference type="ARBA" id="ARBA00004123"/>
    </source>
</evidence>
<evidence type="ECO:0000256" key="5">
    <source>
        <dbReference type="ARBA" id="ARBA00022664"/>
    </source>
</evidence>
<evidence type="ECO:0000256" key="17">
    <source>
        <dbReference type="PIRSR" id="PIRSR036959-1"/>
    </source>
</evidence>
<dbReference type="EMBL" id="KE546989">
    <property type="protein sequence ID" value="EPY52959.1"/>
    <property type="molecule type" value="Genomic_DNA"/>
</dbReference>
<feature type="active site" description="N6-GMP-lysine intermediate" evidence="17">
    <location>
        <position position="67"/>
    </location>
</feature>
<keyword evidence="8 16" id="KW-0547">Nucleotide-binding</keyword>
<evidence type="ECO:0000256" key="18">
    <source>
        <dbReference type="SAM" id="MobiDB-lite"/>
    </source>
</evidence>
<comment type="function">
    <text evidence="16">Second step of mRNA capping. Transfer of the GMP moiety of GTP to the 5'-end of RNA via an enzyme-GMP covalent reaction intermediate.</text>
</comment>
<comment type="subunit">
    <text evidence="15">Heterodimer. The mRNA-capping enzyme is composed of two separate chains alpha and beta, respectively a mRNA guanylyltransferase and an mRNA 5'-triphosphate monophosphatase.</text>
</comment>
<evidence type="ECO:0000256" key="8">
    <source>
        <dbReference type="ARBA" id="ARBA00022741"/>
    </source>
</evidence>
<evidence type="ECO:0000256" key="16">
    <source>
        <dbReference type="PIRNR" id="PIRNR036959"/>
    </source>
</evidence>
<reference evidence="21 22" key="1">
    <citation type="journal article" date="2011" name="Science">
        <title>Comparative functional genomics of the fission yeasts.</title>
        <authorList>
            <person name="Rhind N."/>
            <person name="Chen Z."/>
            <person name="Yassour M."/>
            <person name="Thompson D.A."/>
            <person name="Haas B.J."/>
            <person name="Habib N."/>
            <person name="Wapinski I."/>
            <person name="Roy S."/>
            <person name="Lin M.F."/>
            <person name="Heiman D.I."/>
            <person name="Young S.K."/>
            <person name="Furuya K."/>
            <person name="Guo Y."/>
            <person name="Pidoux A."/>
            <person name="Chen H.M."/>
            <person name="Robbertse B."/>
            <person name="Goldberg J.M."/>
            <person name="Aoki K."/>
            <person name="Bayne E.H."/>
            <person name="Berlin A.M."/>
            <person name="Desjardins C.A."/>
            <person name="Dobbs E."/>
            <person name="Dukaj L."/>
            <person name="Fan L."/>
            <person name="FitzGerald M.G."/>
            <person name="French C."/>
            <person name="Gujja S."/>
            <person name="Hansen K."/>
            <person name="Keifenheim D."/>
            <person name="Levin J.Z."/>
            <person name="Mosher R.A."/>
            <person name="Mueller C.A."/>
            <person name="Pfiffner J."/>
            <person name="Priest M."/>
            <person name="Russ C."/>
            <person name="Smialowska A."/>
            <person name="Swoboda P."/>
            <person name="Sykes S.M."/>
            <person name="Vaughn M."/>
            <person name="Vengrova S."/>
            <person name="Yoder R."/>
            <person name="Zeng Q."/>
            <person name="Allshire R."/>
            <person name="Baulcombe D."/>
            <person name="Birren B.W."/>
            <person name="Brown W."/>
            <person name="Ekwall K."/>
            <person name="Kellis M."/>
            <person name="Leatherwood J."/>
            <person name="Levin H."/>
            <person name="Margalit H."/>
            <person name="Martienssen R."/>
            <person name="Nieduszynski C.A."/>
            <person name="Spatafora J.W."/>
            <person name="Friedman N."/>
            <person name="Dalgaard J.Z."/>
            <person name="Baumann P."/>
            <person name="Niki H."/>
            <person name="Regev A."/>
            <person name="Nusbaum C."/>
        </authorList>
    </citation>
    <scope>NUCLEOTIDE SEQUENCE [LARGE SCALE GENOMIC DNA]</scope>
    <source>
        <strain evidence="22">OY26 / ATCC MYA-4695 / CBS 11777 / NBRC 106824 / NRRL Y48691</strain>
    </source>
</reference>
<evidence type="ECO:0000256" key="9">
    <source>
        <dbReference type="ARBA" id="ARBA00023042"/>
    </source>
</evidence>
<protein>
    <recommendedName>
        <fullName evidence="4 16">mRNA-capping enzyme subunit alpha</fullName>
        <ecNumber evidence="3 16">2.7.7.50</ecNumber>
    </recommendedName>
    <alternativeName>
        <fullName evidence="12 16">GTP--RNA guanylyltransferase</fullName>
    </alternativeName>
    <alternativeName>
        <fullName evidence="13 16">mRNA guanylyltransferase</fullName>
    </alternativeName>
</protein>
<dbReference type="CDD" id="cd07895">
    <property type="entry name" value="Adenylation_mRNA_capping"/>
    <property type="match status" value="1"/>
</dbReference>
<comment type="subcellular location">
    <subcellularLocation>
        <location evidence="1 16">Nucleus</location>
    </subcellularLocation>
</comment>
<evidence type="ECO:0000256" key="13">
    <source>
        <dbReference type="ARBA" id="ARBA00030702"/>
    </source>
</evidence>
<dbReference type="eggNOG" id="KOG2386">
    <property type="taxonomic scope" value="Eukaryota"/>
</dbReference>
<dbReference type="PANTHER" id="PTHR10367:SF17">
    <property type="entry name" value="MRNA-CAPPING ENZYME"/>
    <property type="match status" value="1"/>
</dbReference>